<dbReference type="SUPFAM" id="SSF56059">
    <property type="entry name" value="Glutathione synthetase ATP-binding domain-like"/>
    <property type="match status" value="1"/>
</dbReference>
<dbReference type="GO" id="GO:0008716">
    <property type="term" value="F:D-alanine-D-alanine ligase activity"/>
    <property type="evidence" value="ECO:0007669"/>
    <property type="project" value="InterPro"/>
</dbReference>
<feature type="domain" description="D-alanine--D-alanine ligase C-terminal" evidence="1">
    <location>
        <begin position="142"/>
        <end position="202"/>
    </location>
</feature>
<dbReference type="AlphaFoldDB" id="A0A2H0TBD9"/>
<dbReference type="InterPro" id="IPR011095">
    <property type="entry name" value="Dala_Dala_lig_C"/>
</dbReference>
<evidence type="ECO:0000313" key="2">
    <source>
        <dbReference type="EMBL" id="PIR68340.1"/>
    </source>
</evidence>
<dbReference type="Gene3D" id="3.30.470.20">
    <property type="entry name" value="ATP-grasp fold, B domain"/>
    <property type="match status" value="2"/>
</dbReference>
<dbReference type="Proteomes" id="UP000230094">
    <property type="component" value="Unassembled WGS sequence"/>
</dbReference>
<evidence type="ECO:0000259" key="1">
    <source>
        <dbReference type="Pfam" id="PF07478"/>
    </source>
</evidence>
<dbReference type="EMBL" id="PFCQ01000008">
    <property type="protein sequence ID" value="PIR68340.1"/>
    <property type="molecule type" value="Genomic_DNA"/>
</dbReference>
<comment type="caution">
    <text evidence="2">The sequence shown here is derived from an EMBL/GenBank/DDBJ whole genome shotgun (WGS) entry which is preliminary data.</text>
</comment>
<organism evidence="2 3">
    <name type="scientific">Candidatus Nomurabacteria bacterium CG10_big_fil_rev_8_21_14_0_10_35_16</name>
    <dbReference type="NCBI Taxonomy" id="1974731"/>
    <lineage>
        <taxon>Bacteria</taxon>
        <taxon>Candidatus Nomuraibacteriota</taxon>
    </lineage>
</organism>
<dbReference type="Pfam" id="PF07478">
    <property type="entry name" value="Dala_Dala_lig_C"/>
    <property type="match status" value="1"/>
</dbReference>
<gene>
    <name evidence="2" type="ORF">COU49_01605</name>
</gene>
<accession>A0A2H0TBD9</accession>
<protein>
    <recommendedName>
        <fullName evidence="1">D-alanine--D-alanine ligase C-terminal domain-containing protein</fullName>
    </recommendedName>
</protein>
<sequence length="300" mass="34123">MDKKTVGILRGGPEGDYYISLCEGGEILSHIFENLNERWKAVDIFIDRDGVWHLNGFPIEPTILPEKIDLVWNTAHHSLVNILNELSIPVINISALNSLLRNDSEVLAEHVKSFDLKIPQKIILPSYQGDFDGPKDLYVKRKAKEVLSKFSAPWIVKSFTSDSNMAIHLVKTFPELIRAIGDGVDHNQSILVEEFIYGRNIDTHSVGGFRDEGIYVFPPQNVNKEEKEIITQMAHDLHEHLGVEHYLKSTFVIHPKRGIFITEMSFSPDLKPDSHFHQICESVGAKAHHIIEHILKRSLN</sequence>
<proteinExistence type="predicted"/>
<evidence type="ECO:0000313" key="3">
    <source>
        <dbReference type="Proteomes" id="UP000230094"/>
    </source>
</evidence>
<name>A0A2H0TBD9_9BACT</name>
<reference evidence="3" key="1">
    <citation type="submission" date="2017-09" db="EMBL/GenBank/DDBJ databases">
        <title>Depth-based differentiation of microbial function through sediment-hosted aquifers and enrichment of novel symbionts in the deep terrestrial subsurface.</title>
        <authorList>
            <person name="Probst A.J."/>
            <person name="Ladd B."/>
            <person name="Jarett J.K."/>
            <person name="Geller-Mcgrath D.E."/>
            <person name="Sieber C.M.K."/>
            <person name="Emerson J.B."/>
            <person name="Anantharaman K."/>
            <person name="Thomas B.C."/>
            <person name="Malmstrom R."/>
            <person name="Stieglmeier M."/>
            <person name="Klingl A."/>
            <person name="Woyke T."/>
            <person name="Ryan C.M."/>
            <person name="Banfield J.F."/>
        </authorList>
    </citation>
    <scope>NUCLEOTIDE SEQUENCE [LARGE SCALE GENOMIC DNA]</scope>
</reference>